<dbReference type="CDD" id="cd05195">
    <property type="entry name" value="enoyl_red"/>
    <property type="match status" value="1"/>
</dbReference>
<evidence type="ECO:0000313" key="4">
    <source>
        <dbReference type="Proteomes" id="UP000190744"/>
    </source>
</evidence>
<dbReference type="SUPFAM" id="SSF51735">
    <property type="entry name" value="NAD(P)-binding Rossmann-fold domains"/>
    <property type="match status" value="2"/>
</dbReference>
<dbReference type="InterPro" id="IPR020843">
    <property type="entry name" value="ER"/>
</dbReference>
<proteinExistence type="predicted"/>
<organism evidence="3 4">
    <name type="scientific">Penicillium brasilianum</name>
    <dbReference type="NCBI Taxonomy" id="104259"/>
    <lineage>
        <taxon>Eukaryota</taxon>
        <taxon>Fungi</taxon>
        <taxon>Dikarya</taxon>
        <taxon>Ascomycota</taxon>
        <taxon>Pezizomycotina</taxon>
        <taxon>Eurotiomycetes</taxon>
        <taxon>Eurotiomycetidae</taxon>
        <taxon>Eurotiales</taxon>
        <taxon>Aspergillaceae</taxon>
        <taxon>Penicillium</taxon>
    </lineage>
</organism>
<dbReference type="Pfam" id="PF08659">
    <property type="entry name" value="KR"/>
    <property type="match status" value="1"/>
</dbReference>
<comment type="caution">
    <text evidence="3">The sequence shown here is derived from an EMBL/GenBank/DDBJ whole genome shotgun (WGS) entry which is preliminary data.</text>
</comment>
<dbReference type="InterPro" id="IPR013968">
    <property type="entry name" value="PKS_KR"/>
</dbReference>
<feature type="domain" description="Ketoreductase" evidence="1">
    <location>
        <begin position="517"/>
        <end position="696"/>
    </location>
</feature>
<dbReference type="SMART" id="SM00829">
    <property type="entry name" value="PKS_ER"/>
    <property type="match status" value="1"/>
</dbReference>
<reference evidence="4" key="1">
    <citation type="submission" date="2015-09" db="EMBL/GenBank/DDBJ databases">
        <authorList>
            <person name="Fill T.P."/>
            <person name="Baretta J.F."/>
            <person name="de Almeida L.G."/>
            <person name="Rocha M."/>
            <person name="de Souza D.H."/>
            <person name="Malavazi I."/>
            <person name="Cerdeira L.T."/>
            <person name="Hong H."/>
            <person name="Samborskyy M."/>
            <person name="de Vasconcelos A.T."/>
            <person name="Leadlay P."/>
            <person name="Rodrigues-Filho E."/>
        </authorList>
    </citation>
    <scope>NUCLEOTIDE SEQUENCE [LARGE SCALE GENOMIC DNA]</scope>
    <source>
        <strain evidence="4">LaBioMMi 136</strain>
    </source>
</reference>
<name>A0A1S9RQL5_PENBI</name>
<evidence type="ECO:0000259" key="2">
    <source>
        <dbReference type="SMART" id="SM00829"/>
    </source>
</evidence>
<dbReference type="InterPro" id="IPR036291">
    <property type="entry name" value="NAD(P)-bd_dom_sf"/>
</dbReference>
<dbReference type="PANTHER" id="PTHR43775:SF40">
    <property type="entry name" value="NORSOLORINIC ACID SYNTHASE STCA"/>
    <property type="match status" value="1"/>
</dbReference>
<protein>
    <submittedName>
        <fullName evidence="3">Uncharacterized protein</fullName>
    </submittedName>
</protein>
<evidence type="ECO:0000259" key="1">
    <source>
        <dbReference type="SMART" id="SM00822"/>
    </source>
</evidence>
<dbReference type="SUPFAM" id="SSF50129">
    <property type="entry name" value="GroES-like"/>
    <property type="match status" value="1"/>
</dbReference>
<dbReference type="InterPro" id="IPR057326">
    <property type="entry name" value="KR_dom"/>
</dbReference>
<dbReference type="GO" id="GO:0044550">
    <property type="term" value="P:secondary metabolite biosynthetic process"/>
    <property type="evidence" value="ECO:0007669"/>
    <property type="project" value="TreeGrafter"/>
</dbReference>
<dbReference type="Gene3D" id="3.90.180.10">
    <property type="entry name" value="Medium-chain alcohol dehydrogenases, catalytic domain"/>
    <property type="match status" value="1"/>
</dbReference>
<sequence>MLERLQPYQSKLKSGGNIAFLRSKASTQWDDKSLQYSLNAASSFHVDIKEDWVLVTKPRILGPRFAQERLVLLRSPSLDSNTTQLLDAFTEQASLRGLMVENVELFEIVKLKGNNALQDLFASVPYILWLGRTTLDHGASTGFFGTIRSEYPQLRLPYLEFESSAKLDAAYAARSIFKILDATDAQEEQPKDLEYRDVDGKLSIPHKVEVRVEFVSMNLSDLDTALGKTFSSKLETEAIGVVVRTGANVSNIPVGSRVAMLKDGACSTMLRQDSRFVQRLPRSGNDNGHALMPSAYITAYHALHSIARISPGEIVLIHGAGASTGQAAVQMAKRAGAVVYVTINSLEERSIMQKDYSLLNENIFEYGSSRLVAAVIHRISGRGVDVVLNLGSLKSLPDLTETISPMGIVINVSIESSTLIVNPHKQLTISSFSFASLLNSQPQLTSQIFQKVYELIRHDELGPVHGLCKHPISELPKTLPCLKAGSQFSTLIFEIHHEGHVMRLPSKPKPLKLDSAAAYVLCGGLGALGLSLSDAMVESGARHLIFVSRSGAATELQKAHIKKWEDRGCVISDVKCDTTCIAQVQDFVHRAKQNAWNIKGLVQMAMVLRDSPFSTMSYEQWRTGLLPKTLGTWNLHTCLPNNMDFFITVSLISNIVGNGGQAQYAAGNAYQDSIAFYRRSLGMPAVSIGFGVMHDLTNNHMSPTVTEKWLARKPTLLPLKFTEKDFLTTVKAIMRGATSDLEPIPPYIVCGIKNDLETKGPRLRVKYRDQRDSSHGHELEARRHRFSEPLHASGVDSLKVVEFRNWVFIEMKADVSVFDILSSKPLASLAAQIVGNSPLVSSQIAIKALENPSDY</sequence>
<dbReference type="Gene3D" id="3.40.50.720">
    <property type="entry name" value="NAD(P)-binding Rossmann-like Domain"/>
    <property type="match status" value="2"/>
</dbReference>
<dbReference type="SMART" id="SM00822">
    <property type="entry name" value="PKS_KR"/>
    <property type="match status" value="1"/>
</dbReference>
<dbReference type="GO" id="GO:0006633">
    <property type="term" value="P:fatty acid biosynthetic process"/>
    <property type="evidence" value="ECO:0007669"/>
    <property type="project" value="TreeGrafter"/>
</dbReference>
<dbReference type="InterPro" id="IPR050091">
    <property type="entry name" value="PKS_NRPS_Biosynth_Enz"/>
</dbReference>
<dbReference type="GO" id="GO:0004312">
    <property type="term" value="F:fatty acid synthase activity"/>
    <property type="evidence" value="ECO:0007669"/>
    <property type="project" value="TreeGrafter"/>
</dbReference>
<dbReference type="InterPro" id="IPR011032">
    <property type="entry name" value="GroES-like_sf"/>
</dbReference>
<dbReference type="InterPro" id="IPR013154">
    <property type="entry name" value="ADH-like_N"/>
</dbReference>
<dbReference type="GO" id="GO:0016491">
    <property type="term" value="F:oxidoreductase activity"/>
    <property type="evidence" value="ECO:0007669"/>
    <property type="project" value="InterPro"/>
</dbReference>
<dbReference type="Pfam" id="PF08240">
    <property type="entry name" value="ADH_N"/>
    <property type="match status" value="1"/>
</dbReference>
<dbReference type="EMBL" id="LJBN01000126">
    <property type="protein sequence ID" value="OOQ87288.1"/>
    <property type="molecule type" value="Genomic_DNA"/>
</dbReference>
<dbReference type="Proteomes" id="UP000190744">
    <property type="component" value="Unassembled WGS sequence"/>
</dbReference>
<dbReference type="PANTHER" id="PTHR43775">
    <property type="entry name" value="FATTY ACID SYNTHASE"/>
    <property type="match status" value="1"/>
</dbReference>
<evidence type="ECO:0000313" key="3">
    <source>
        <dbReference type="EMBL" id="OOQ87288.1"/>
    </source>
</evidence>
<dbReference type="AlphaFoldDB" id="A0A1S9RQL5"/>
<accession>A0A1S9RQL5</accession>
<gene>
    <name evidence="3" type="ORF">PEBR_17671</name>
</gene>
<feature type="domain" description="Enoyl reductase (ER)" evidence="2">
    <location>
        <begin position="188"/>
        <end position="493"/>
    </location>
</feature>